<dbReference type="GO" id="GO:0071966">
    <property type="term" value="P:fungal-type cell wall polysaccharide metabolic process"/>
    <property type="evidence" value="ECO:0007669"/>
    <property type="project" value="TreeGrafter"/>
</dbReference>
<sequence length="473" mass="48015">MKHLLVLALAGLALMAEAQPAPAYTTAVDVPRPVPPAPARLLRRASANRRCVKWKGGQAPAASAGAGAGAGSTPSTSSKAGAETNAAPANAPGASETAPAPTSAAPAVGTGAGAVPMTSSAAPMASSTAAPGRSSAGGGYSTSAAPSAASSTSAAPAAAASTSAAPAPASSTAPPKTTTTTTPGAVKYSMPSASGPSTGTVAATASTSMAPATASATATAPKTTYGKGGRGLAVACQNSEAKLFAKAGSKVGWYYHWNNPAVPELDAAGYAYVPMLWGNQPDKVANFQDAIKALKAKGKVEYVLAFNEPDLPGQALMSVADAVTAWKKYIQPLCDEGTKCGAPAIAAKSDWLEQFFTECVGCTIDFVPMHAYHPPNLEEFKNRVQGFIDQFKKHGPIWVTEYGVVQSANPTEAQVLDFQKSATEWLASNSNVDRYAWFGVSKPEETDSYVSPFGSMITSAGALSKAGEYWLNG</sequence>
<evidence type="ECO:0000256" key="2">
    <source>
        <dbReference type="SAM" id="SignalP"/>
    </source>
</evidence>
<dbReference type="PANTHER" id="PTHR34154:SF3">
    <property type="entry name" value="ALKALI-SENSITIVE LINKAGE PROTEIN 1"/>
    <property type="match status" value="1"/>
</dbReference>
<name>A0A4P9XBP8_9FUNG</name>
<dbReference type="OrthoDB" id="43654at2759"/>
<evidence type="ECO:0000259" key="3">
    <source>
        <dbReference type="Pfam" id="PF11790"/>
    </source>
</evidence>
<evidence type="ECO:0000313" key="4">
    <source>
        <dbReference type="EMBL" id="RKP02815.1"/>
    </source>
</evidence>
<dbReference type="Gene3D" id="3.20.20.80">
    <property type="entry name" value="Glycosidases"/>
    <property type="match status" value="1"/>
</dbReference>
<keyword evidence="5" id="KW-1185">Reference proteome</keyword>
<feature type="compositionally biased region" description="Low complexity" evidence="1">
    <location>
        <begin position="54"/>
        <end position="131"/>
    </location>
</feature>
<gene>
    <name evidence="4" type="ORF">CXG81DRAFT_17533</name>
</gene>
<accession>A0A4P9XBP8</accession>
<reference evidence="5" key="1">
    <citation type="journal article" date="2018" name="Nat. Microbiol.">
        <title>Leveraging single-cell genomics to expand the fungal tree of life.</title>
        <authorList>
            <person name="Ahrendt S.R."/>
            <person name="Quandt C.A."/>
            <person name="Ciobanu D."/>
            <person name="Clum A."/>
            <person name="Salamov A."/>
            <person name="Andreopoulos B."/>
            <person name="Cheng J.F."/>
            <person name="Woyke T."/>
            <person name="Pelin A."/>
            <person name="Henrissat B."/>
            <person name="Reynolds N.K."/>
            <person name="Benny G.L."/>
            <person name="Smith M.E."/>
            <person name="James T.Y."/>
            <person name="Grigoriev I.V."/>
        </authorList>
    </citation>
    <scope>NUCLEOTIDE SEQUENCE [LARGE SCALE GENOMIC DNA]</scope>
    <source>
        <strain evidence="5">ATCC 52028</strain>
    </source>
</reference>
<feature type="domain" description="Asl1-like glycosyl hydrolase catalytic" evidence="3">
    <location>
        <begin position="233"/>
        <end position="469"/>
    </location>
</feature>
<dbReference type="EMBL" id="ML014134">
    <property type="protein sequence ID" value="RKP02815.1"/>
    <property type="molecule type" value="Genomic_DNA"/>
</dbReference>
<feature type="compositionally biased region" description="Low complexity" evidence="1">
    <location>
        <begin position="164"/>
        <end position="185"/>
    </location>
</feature>
<dbReference type="Pfam" id="PF11790">
    <property type="entry name" value="Glyco_hydro_cc"/>
    <property type="match status" value="1"/>
</dbReference>
<feature type="chain" id="PRO_5020489799" description="Asl1-like glycosyl hydrolase catalytic domain-containing protein" evidence="2">
    <location>
        <begin position="19"/>
        <end position="473"/>
    </location>
</feature>
<dbReference type="InterPro" id="IPR017853">
    <property type="entry name" value="GH"/>
</dbReference>
<dbReference type="InterPro" id="IPR053183">
    <property type="entry name" value="ASL1"/>
</dbReference>
<keyword evidence="2" id="KW-0732">Signal</keyword>
<protein>
    <recommendedName>
        <fullName evidence="3">Asl1-like glycosyl hydrolase catalytic domain-containing protein</fullName>
    </recommendedName>
</protein>
<dbReference type="InterPro" id="IPR024655">
    <property type="entry name" value="Asl1_glyco_hydro_catalytic"/>
</dbReference>
<dbReference type="AlphaFoldDB" id="A0A4P9XBP8"/>
<dbReference type="PANTHER" id="PTHR34154">
    <property type="entry name" value="ALKALI-SENSITIVE LINKAGE PROTEIN 1"/>
    <property type="match status" value="1"/>
</dbReference>
<evidence type="ECO:0000256" key="1">
    <source>
        <dbReference type="SAM" id="MobiDB-lite"/>
    </source>
</evidence>
<feature type="region of interest" description="Disordered" evidence="1">
    <location>
        <begin position="53"/>
        <end position="148"/>
    </location>
</feature>
<feature type="signal peptide" evidence="2">
    <location>
        <begin position="1"/>
        <end position="18"/>
    </location>
</feature>
<dbReference type="GO" id="GO:0009277">
    <property type="term" value="C:fungal-type cell wall"/>
    <property type="evidence" value="ECO:0007669"/>
    <property type="project" value="TreeGrafter"/>
</dbReference>
<feature type="region of interest" description="Disordered" evidence="1">
    <location>
        <begin position="164"/>
        <end position="202"/>
    </location>
</feature>
<organism evidence="4 5">
    <name type="scientific">Caulochytrium protostelioides</name>
    <dbReference type="NCBI Taxonomy" id="1555241"/>
    <lineage>
        <taxon>Eukaryota</taxon>
        <taxon>Fungi</taxon>
        <taxon>Fungi incertae sedis</taxon>
        <taxon>Chytridiomycota</taxon>
        <taxon>Chytridiomycota incertae sedis</taxon>
        <taxon>Chytridiomycetes</taxon>
        <taxon>Caulochytriales</taxon>
        <taxon>Caulochytriaceae</taxon>
        <taxon>Caulochytrium</taxon>
    </lineage>
</organism>
<feature type="compositionally biased region" description="Low complexity" evidence="1">
    <location>
        <begin position="192"/>
        <end position="202"/>
    </location>
</feature>
<proteinExistence type="predicted"/>
<dbReference type="STRING" id="1555241.A0A4P9XBP8"/>
<dbReference type="SUPFAM" id="SSF51445">
    <property type="entry name" value="(Trans)glycosidases"/>
    <property type="match status" value="1"/>
</dbReference>
<dbReference type="Proteomes" id="UP000274922">
    <property type="component" value="Unassembled WGS sequence"/>
</dbReference>
<evidence type="ECO:0000313" key="5">
    <source>
        <dbReference type="Proteomes" id="UP000274922"/>
    </source>
</evidence>